<evidence type="ECO:0000313" key="1">
    <source>
        <dbReference type="EMBL" id="EON88572.1"/>
    </source>
</evidence>
<gene>
    <name evidence="1" type="ORF">PLESHI_09939</name>
</gene>
<organism evidence="1 2">
    <name type="scientific">Plesiomonas shigelloides 302-73</name>
    <dbReference type="NCBI Taxonomy" id="1315976"/>
    <lineage>
        <taxon>Bacteria</taxon>
        <taxon>Pseudomonadati</taxon>
        <taxon>Pseudomonadota</taxon>
        <taxon>Gammaproteobacteria</taxon>
        <taxon>Enterobacterales</taxon>
        <taxon>Enterobacteriaceae</taxon>
        <taxon>Plesiomonas</taxon>
    </lineage>
</organism>
<keyword evidence="2" id="KW-1185">Reference proteome</keyword>
<dbReference type="EMBL" id="AQQO01000336">
    <property type="protein sequence ID" value="EON88572.1"/>
    <property type="molecule type" value="Genomic_DNA"/>
</dbReference>
<dbReference type="AlphaFoldDB" id="R8AQE9"/>
<accession>R8AQE9</accession>
<sequence>MTGNATNSPAIYMEHSILLYIDIGEVDVNINNGHQEHITLTQGNVIYIERGCHVRLKCKDKALAAIKTIILSKDVL</sequence>
<dbReference type="Proteomes" id="UP000014012">
    <property type="component" value="Unassembled WGS sequence"/>
</dbReference>
<name>R8AQE9_PLESH</name>
<feature type="non-terminal residue" evidence="1">
    <location>
        <position position="76"/>
    </location>
</feature>
<evidence type="ECO:0000313" key="2">
    <source>
        <dbReference type="Proteomes" id="UP000014012"/>
    </source>
</evidence>
<dbReference type="HOGENOM" id="CLU_2660428_0_0_6"/>
<reference evidence="1 2" key="1">
    <citation type="journal article" date="2013" name="Genome Announc.">
        <title>Genome Sequence of Plesiomonas shigelloides Strain 302-73 (Serotype O1).</title>
        <authorList>
            <person name="Pique N."/>
            <person name="Aquilini E."/>
            <person name="Alioto T."/>
            <person name="Minana-Galbis D."/>
            <person name="Tomas J.M."/>
        </authorList>
    </citation>
    <scope>NUCLEOTIDE SEQUENCE [LARGE SCALE GENOMIC DNA]</scope>
    <source>
        <strain evidence="1 2">302-73</strain>
    </source>
</reference>
<protein>
    <submittedName>
        <fullName evidence="1">Uncharacterized protein</fullName>
    </submittedName>
</protein>
<proteinExistence type="predicted"/>
<dbReference type="RefSeq" id="WP_010863598.1">
    <property type="nucleotide sequence ID" value="NZ_KB944511.1"/>
</dbReference>
<comment type="caution">
    <text evidence="1">The sequence shown here is derived from an EMBL/GenBank/DDBJ whole genome shotgun (WGS) entry which is preliminary data.</text>
</comment>